<dbReference type="InterPro" id="IPR027417">
    <property type="entry name" value="P-loop_NTPase"/>
</dbReference>
<dbReference type="OrthoDB" id="9803641at2"/>
<dbReference type="SUPFAM" id="SSF52540">
    <property type="entry name" value="P-loop containing nucleoside triphosphate hydrolases"/>
    <property type="match status" value="2"/>
</dbReference>
<organism evidence="10 11">
    <name type="scientific">Colwellia psychrerythraea</name>
    <name type="common">Vibrio psychroerythus</name>
    <dbReference type="NCBI Taxonomy" id="28229"/>
    <lineage>
        <taxon>Bacteria</taxon>
        <taxon>Pseudomonadati</taxon>
        <taxon>Pseudomonadota</taxon>
        <taxon>Gammaproteobacteria</taxon>
        <taxon>Alteromonadales</taxon>
        <taxon>Colwelliaceae</taxon>
        <taxon>Colwellia</taxon>
    </lineage>
</organism>
<comment type="similarity">
    <text evidence="1">Belongs to the ClpA/ClpB family.</text>
</comment>
<dbReference type="GO" id="GO:0034605">
    <property type="term" value="P:cellular response to heat"/>
    <property type="evidence" value="ECO:0007669"/>
    <property type="project" value="TreeGrafter"/>
</dbReference>
<evidence type="ECO:0000256" key="3">
    <source>
        <dbReference type="ARBA" id="ARBA00022741"/>
    </source>
</evidence>
<dbReference type="GO" id="GO:0005737">
    <property type="term" value="C:cytoplasm"/>
    <property type="evidence" value="ECO:0007669"/>
    <property type="project" value="TreeGrafter"/>
</dbReference>
<evidence type="ECO:0000256" key="4">
    <source>
        <dbReference type="ARBA" id="ARBA00022840"/>
    </source>
</evidence>
<reference evidence="10 11" key="1">
    <citation type="submission" date="2014-08" db="EMBL/GenBank/DDBJ databases">
        <title>Genomic and Phenotypic Diversity of Colwellia psychrerythraea strains from Disparate Marine Basins.</title>
        <authorList>
            <person name="Techtmann S.M."/>
            <person name="Stelling S.C."/>
            <person name="Utturkar S.M."/>
            <person name="Alshibli N."/>
            <person name="Harris A."/>
            <person name="Brown S.D."/>
            <person name="Hazen T.C."/>
        </authorList>
    </citation>
    <scope>NUCLEOTIDE SEQUENCE [LARGE SCALE GENOMIC DNA]</scope>
    <source>
        <strain evidence="10 11">GAB14E</strain>
    </source>
</reference>
<dbReference type="InterPro" id="IPR036628">
    <property type="entry name" value="Clp_N_dom_sf"/>
</dbReference>
<dbReference type="Pfam" id="PF10431">
    <property type="entry name" value="ClpB_D2-small"/>
    <property type="match status" value="1"/>
</dbReference>
<protein>
    <submittedName>
        <fullName evidence="10">Type VI secretion ATPase, ClpV1 family</fullName>
    </submittedName>
</protein>
<dbReference type="PANTHER" id="PTHR11638:SF184">
    <property type="entry name" value="ATPASE WITH CHAPERONE ACTIVITY"/>
    <property type="match status" value="1"/>
</dbReference>
<evidence type="ECO:0000256" key="7">
    <source>
        <dbReference type="SAM" id="Coils"/>
    </source>
</evidence>
<dbReference type="InterPro" id="IPR001270">
    <property type="entry name" value="ClpA/B"/>
</dbReference>
<comment type="caution">
    <text evidence="10">The sequence shown here is derived from an EMBL/GenBank/DDBJ whole genome shotgun (WGS) entry which is preliminary data.</text>
</comment>
<dbReference type="Pfam" id="PF07724">
    <property type="entry name" value="AAA_2"/>
    <property type="match status" value="1"/>
</dbReference>
<dbReference type="InterPro" id="IPR004176">
    <property type="entry name" value="Clp_R_N"/>
</dbReference>
<evidence type="ECO:0000259" key="9">
    <source>
        <dbReference type="PROSITE" id="PS51903"/>
    </source>
</evidence>
<dbReference type="PROSITE" id="PS00870">
    <property type="entry name" value="CLPAB_1"/>
    <property type="match status" value="1"/>
</dbReference>
<evidence type="ECO:0000313" key="10">
    <source>
        <dbReference type="EMBL" id="KGJ94822.1"/>
    </source>
</evidence>
<feature type="compositionally biased region" description="Polar residues" evidence="8">
    <location>
        <begin position="160"/>
        <end position="172"/>
    </location>
</feature>
<feature type="coiled-coil region" evidence="7">
    <location>
        <begin position="436"/>
        <end position="473"/>
    </location>
</feature>
<dbReference type="RefSeq" id="WP_081967770.1">
    <property type="nucleotide sequence ID" value="NZ_JQEC01000016.1"/>
</dbReference>
<evidence type="ECO:0000313" key="11">
    <source>
        <dbReference type="Proteomes" id="UP000029868"/>
    </source>
</evidence>
<feature type="domain" description="Clp R" evidence="9">
    <location>
        <begin position="10"/>
        <end position="156"/>
    </location>
</feature>
<dbReference type="InterPro" id="IPR017729">
    <property type="entry name" value="ATPase_T6SS_ClpV1"/>
</dbReference>
<dbReference type="Pfam" id="PF02861">
    <property type="entry name" value="Clp_N"/>
    <property type="match status" value="1"/>
</dbReference>
<evidence type="ECO:0000256" key="6">
    <source>
        <dbReference type="PROSITE-ProRule" id="PRU01251"/>
    </source>
</evidence>
<dbReference type="SUPFAM" id="SSF81923">
    <property type="entry name" value="Double Clp-N motif"/>
    <property type="match status" value="1"/>
</dbReference>
<name>A0A099KY56_COLPS</name>
<keyword evidence="3" id="KW-0547">Nucleotide-binding</keyword>
<dbReference type="SMART" id="SM01086">
    <property type="entry name" value="ClpB_D2-small"/>
    <property type="match status" value="1"/>
</dbReference>
<dbReference type="Pfam" id="PF00004">
    <property type="entry name" value="AAA"/>
    <property type="match status" value="1"/>
</dbReference>
<dbReference type="InterPro" id="IPR041546">
    <property type="entry name" value="ClpA/ClpB_AAA_lid"/>
</dbReference>
<dbReference type="InterPro" id="IPR050130">
    <property type="entry name" value="ClpA_ClpB"/>
</dbReference>
<dbReference type="GO" id="GO:0016887">
    <property type="term" value="F:ATP hydrolysis activity"/>
    <property type="evidence" value="ECO:0007669"/>
    <property type="project" value="InterPro"/>
</dbReference>
<dbReference type="AlphaFoldDB" id="A0A099KY56"/>
<evidence type="ECO:0000256" key="5">
    <source>
        <dbReference type="ARBA" id="ARBA00023186"/>
    </source>
</evidence>
<keyword evidence="5" id="KW-0143">Chaperone</keyword>
<dbReference type="CDD" id="cd00009">
    <property type="entry name" value="AAA"/>
    <property type="match status" value="1"/>
</dbReference>
<dbReference type="InterPro" id="IPR019489">
    <property type="entry name" value="Clp_ATPase_C"/>
</dbReference>
<accession>A0A099KY56</accession>
<dbReference type="PRINTS" id="PR00300">
    <property type="entry name" value="CLPPROTEASEA"/>
</dbReference>
<sequence>MVTIDLKSLVGRLNETSRNALEGAAGLCLSRTHYNVEIEHWLLKLLEVPDSDILAIFDKFDIDLGKIHQDLNRELDRIKGGNTRAPALSPSIVDISKNAWMLASVEYGHGVATSAHILTALLLDDSMRQSTSALSGELKKIQPESLREVTRAIVGTTAESLSSAMGDTSNSKAPMPGAPSKTPSLDKFTVNLTEDAKQGKIDAILGRDEEIRQIIDILIRRRQNNPILTGEAGVGKTAVVEGFALRIAAGDVPDALKDVCVRTLDLGLLQAGASVKGEFENRLKSVIAEVKASPQPIIMFIDEAHTLIGAGGKEGQGDAANLLKPALARGELRTIAATTWAEYKKYFERDPALTRRFQVVKIEEPSEEKAINMMRAIANVLQNHHGVRIMDEAIVDSVKLSSRYITSRQLPDKSVSLLDTACARVSLSQSATPEAVENTRRNITQAKTTIKSLEREQATLGNHQETIAELTEQQTAFTELLVKQEAQWKKELAVVTKIHALQKKIEATLNVPESTDGNVKDDGKNKTEILTADEVAATKEELHALMASLTEMQGDEPMIQVNVGSQAIAEVVANWTGIPVGKMVSNEIKAIMGLKDILQKRIIGQDHALEAIAECIKTSRAGLTDPRKPIGVFFMVGSSGIGKTETALALADELYGGEQNITCINMSEFKEEHKVSMLLGSPPGYVGYGEGGVLTEAARRKPHSIILLDEMEKAHPGVQDIFYNLFDKGTIKDGEGRDIDFRNTIIIMTSNAGEEHIRAICAQSEELPDPEVLLDNFRPQLLNYFKPAFLGRTTVIPYYPLGDENLLKICKINMNRIAKRVKEHYNATFSYDEEVMLHILARSQEVDTGARNIENILTRTLLPEMAVECLTKLSNNEQISHIEVNVNEEGLFTYQLT</sequence>
<dbReference type="PATRIC" id="fig|28229.3.peg.1671"/>
<proteinExistence type="inferred from homology"/>
<dbReference type="EMBL" id="JQEC01000016">
    <property type="protein sequence ID" value="KGJ94822.1"/>
    <property type="molecule type" value="Genomic_DNA"/>
</dbReference>
<dbReference type="InterPro" id="IPR003959">
    <property type="entry name" value="ATPase_AAA_core"/>
</dbReference>
<gene>
    <name evidence="10" type="ORF">GAB14E_2056</name>
</gene>
<feature type="region of interest" description="Disordered" evidence="8">
    <location>
        <begin position="160"/>
        <end position="184"/>
    </location>
</feature>
<keyword evidence="4" id="KW-0067">ATP-binding</keyword>
<dbReference type="NCBIfam" id="TIGR03345">
    <property type="entry name" value="VI_ClpV1"/>
    <property type="match status" value="1"/>
</dbReference>
<dbReference type="Gene3D" id="1.10.8.60">
    <property type="match status" value="1"/>
</dbReference>
<evidence type="ECO:0000256" key="2">
    <source>
        <dbReference type="ARBA" id="ARBA00022737"/>
    </source>
</evidence>
<dbReference type="PANTHER" id="PTHR11638">
    <property type="entry name" value="ATP-DEPENDENT CLP PROTEASE"/>
    <property type="match status" value="1"/>
</dbReference>
<dbReference type="Pfam" id="PF17871">
    <property type="entry name" value="AAA_lid_9"/>
    <property type="match status" value="1"/>
</dbReference>
<dbReference type="Proteomes" id="UP000029868">
    <property type="component" value="Unassembled WGS sequence"/>
</dbReference>
<dbReference type="GO" id="GO:0005524">
    <property type="term" value="F:ATP binding"/>
    <property type="evidence" value="ECO:0007669"/>
    <property type="project" value="UniProtKB-KW"/>
</dbReference>
<keyword evidence="7" id="KW-0175">Coiled coil</keyword>
<dbReference type="Gene3D" id="3.40.50.300">
    <property type="entry name" value="P-loop containing nucleotide triphosphate hydrolases"/>
    <property type="match status" value="3"/>
</dbReference>
<dbReference type="PROSITE" id="PS51903">
    <property type="entry name" value="CLP_R"/>
    <property type="match status" value="1"/>
</dbReference>
<dbReference type="SMART" id="SM00382">
    <property type="entry name" value="AAA"/>
    <property type="match status" value="2"/>
</dbReference>
<evidence type="ECO:0000256" key="8">
    <source>
        <dbReference type="SAM" id="MobiDB-lite"/>
    </source>
</evidence>
<dbReference type="InterPro" id="IPR018368">
    <property type="entry name" value="ClpA/B_CS1"/>
</dbReference>
<dbReference type="CDD" id="cd19499">
    <property type="entry name" value="RecA-like_ClpB_Hsp104-like"/>
    <property type="match status" value="1"/>
</dbReference>
<evidence type="ECO:0000256" key="1">
    <source>
        <dbReference type="ARBA" id="ARBA00008675"/>
    </source>
</evidence>
<dbReference type="Gene3D" id="1.10.1780.10">
    <property type="entry name" value="Clp, N-terminal domain"/>
    <property type="match status" value="1"/>
</dbReference>
<keyword evidence="2 6" id="KW-0677">Repeat</keyword>
<dbReference type="InterPro" id="IPR003593">
    <property type="entry name" value="AAA+_ATPase"/>
</dbReference>